<evidence type="ECO:0000313" key="1">
    <source>
        <dbReference type="EMBL" id="SEO32861.1"/>
    </source>
</evidence>
<protein>
    <submittedName>
        <fullName evidence="1">WbqC-like protein family protein</fullName>
    </submittedName>
</protein>
<dbReference type="InterPro" id="IPR014985">
    <property type="entry name" value="WbqC"/>
</dbReference>
<dbReference type="Proteomes" id="UP000198657">
    <property type="component" value="Unassembled WGS sequence"/>
</dbReference>
<organism evidence="1 2">
    <name type="scientific">Flavobacterium sinopsychrotolerans</name>
    <dbReference type="NCBI Taxonomy" id="604089"/>
    <lineage>
        <taxon>Bacteria</taxon>
        <taxon>Pseudomonadati</taxon>
        <taxon>Bacteroidota</taxon>
        <taxon>Flavobacteriia</taxon>
        <taxon>Flavobacteriales</taxon>
        <taxon>Flavobacteriaceae</taxon>
        <taxon>Flavobacterium</taxon>
    </lineage>
</organism>
<dbReference type="OrthoDB" id="1523452at2"/>
<sequence>MNTILHPSYFPSISHFAAIAQSESITFEVEDNFQKQTNRNRTYIYSPNGIQLLNIPVKHSKETHQKTKDIRIETDFDWQKQHFKSLEAAYRSSPFFEFFEDDIRIIFEKKHDFLLDLNFETLAIVTKCFRMKLEFDTTSEYVHDVDTNKTMDFRSLINGKKDLSIFESYKQVFDDKHGFINNLSVLDLLFNEGKYAMDYLKKQALIMK</sequence>
<gene>
    <name evidence="1" type="ORF">SAMN04487942_2453</name>
</gene>
<dbReference type="RefSeq" id="WP_091171665.1">
    <property type="nucleotide sequence ID" value="NZ_CBCSFM010000010.1"/>
</dbReference>
<dbReference type="EMBL" id="FODN01000005">
    <property type="protein sequence ID" value="SEO32861.1"/>
    <property type="molecule type" value="Genomic_DNA"/>
</dbReference>
<proteinExistence type="predicted"/>
<accession>A0A1H8NTF2</accession>
<evidence type="ECO:0000313" key="2">
    <source>
        <dbReference type="Proteomes" id="UP000198657"/>
    </source>
</evidence>
<keyword evidence="2" id="KW-1185">Reference proteome</keyword>
<name>A0A1H8NTF2_9FLAO</name>
<dbReference type="STRING" id="604089.SAMN04487942_2453"/>
<dbReference type="Pfam" id="PF08889">
    <property type="entry name" value="WbqC"/>
    <property type="match status" value="1"/>
</dbReference>
<dbReference type="AlphaFoldDB" id="A0A1H8NTF2"/>
<reference evidence="2" key="1">
    <citation type="submission" date="2016-10" db="EMBL/GenBank/DDBJ databases">
        <authorList>
            <person name="Varghese N."/>
            <person name="Submissions S."/>
        </authorList>
    </citation>
    <scope>NUCLEOTIDE SEQUENCE [LARGE SCALE GENOMIC DNA]</scope>
    <source>
        <strain evidence="2">CGMCC 1.8704</strain>
    </source>
</reference>